<dbReference type="Proteomes" id="UP000408523">
    <property type="component" value="Unassembled WGS sequence"/>
</dbReference>
<dbReference type="AlphaFoldDB" id="A0A662ZY78"/>
<protein>
    <submittedName>
        <fullName evidence="2">Helix-turn-helix protein</fullName>
    </submittedName>
</protein>
<dbReference type="GO" id="GO:0003677">
    <property type="term" value="F:DNA binding"/>
    <property type="evidence" value="ECO:0007669"/>
    <property type="project" value="InterPro"/>
</dbReference>
<dbReference type="SMART" id="SM00530">
    <property type="entry name" value="HTH_XRE"/>
    <property type="match status" value="1"/>
</dbReference>
<evidence type="ECO:0000313" key="3">
    <source>
        <dbReference type="Proteomes" id="UP000408523"/>
    </source>
</evidence>
<dbReference type="InterPro" id="IPR001387">
    <property type="entry name" value="Cro/C1-type_HTH"/>
</dbReference>
<evidence type="ECO:0000313" key="2">
    <source>
        <dbReference type="EMBL" id="TSE48161.1"/>
    </source>
</evidence>
<dbReference type="SUPFAM" id="SSF47413">
    <property type="entry name" value="lambda repressor-like DNA-binding domains"/>
    <property type="match status" value="1"/>
</dbReference>
<dbReference type="PROSITE" id="PS50943">
    <property type="entry name" value="HTH_CROC1"/>
    <property type="match status" value="1"/>
</dbReference>
<organism evidence="2 3">
    <name type="scientific">Phocaeicola vulgatus</name>
    <name type="common">Bacteroides vulgatus</name>
    <dbReference type="NCBI Taxonomy" id="821"/>
    <lineage>
        <taxon>Bacteria</taxon>
        <taxon>Pseudomonadati</taxon>
        <taxon>Bacteroidota</taxon>
        <taxon>Bacteroidia</taxon>
        <taxon>Bacteroidales</taxon>
        <taxon>Bacteroidaceae</taxon>
        <taxon>Phocaeicola</taxon>
    </lineage>
</organism>
<dbReference type="Gene3D" id="1.10.260.40">
    <property type="entry name" value="lambda repressor-like DNA-binding domains"/>
    <property type="match status" value="1"/>
</dbReference>
<accession>A0A662ZY78</accession>
<proteinExistence type="predicted"/>
<evidence type="ECO:0000259" key="1">
    <source>
        <dbReference type="PROSITE" id="PS50943"/>
    </source>
</evidence>
<feature type="domain" description="HTH cro/C1-type" evidence="1">
    <location>
        <begin position="4"/>
        <end position="58"/>
    </location>
</feature>
<dbReference type="RefSeq" id="WP_143888507.1">
    <property type="nucleotide sequence ID" value="NZ_RWHZ01000033.1"/>
</dbReference>
<name>A0A662ZY78_PHOVU</name>
<dbReference type="InterPro" id="IPR010982">
    <property type="entry name" value="Lambda_DNA-bd_dom_sf"/>
</dbReference>
<gene>
    <name evidence="2" type="ORF">EH214_02590</name>
</gene>
<comment type="caution">
    <text evidence="2">The sequence shown here is derived from an EMBL/GenBank/DDBJ whole genome shotgun (WGS) entry which is preliminary data.</text>
</comment>
<dbReference type="Pfam" id="PF01381">
    <property type="entry name" value="HTH_3"/>
    <property type="match status" value="1"/>
</dbReference>
<reference evidence="2 3" key="1">
    <citation type="journal article" date="2019" name="Nat. Commun.">
        <title>Gram positive-like bacteriocins with broad spectrum anti-Bacteroidales activity encoded on mobile elements of the human gut microbiota.</title>
        <authorList>
            <person name="Bechon N."/>
            <person name="Coyne M.J.Jr."/>
            <person name="Laclare-Mceneany V."/>
            <person name="Chatzidaki-Livanis M."/>
            <person name="Ghigo J.-M."/>
            <person name="Comstock L.E."/>
        </authorList>
    </citation>
    <scope>NUCLEOTIDE SEQUENCE [LARGE SCALE GENOMIC DNA]</scope>
    <source>
        <strain evidence="2 3">CL01T12C17</strain>
    </source>
</reference>
<dbReference type="EMBL" id="RWHZ01000033">
    <property type="protein sequence ID" value="TSE48161.1"/>
    <property type="molecule type" value="Genomic_DNA"/>
</dbReference>
<dbReference type="CDD" id="cd00093">
    <property type="entry name" value="HTH_XRE"/>
    <property type="match status" value="1"/>
</dbReference>
<sequence length="74" mass="8657">MNRIKLVLDKKGIKQKWLAEQLGKSFNMVNSYVHNRTQPSIETLYKIASILEVEVDELLSPREDVEKMNLINKQ</sequence>